<evidence type="ECO:0000313" key="3">
    <source>
        <dbReference type="Proteomes" id="UP000053232"/>
    </source>
</evidence>
<name>A0A073HX46_9SPIT</name>
<reference evidence="3" key="1">
    <citation type="journal article" date="2014" name="Cell">
        <title>The Architecture of a Scrambled Genome Reveals Massive Levels of Genomic Rearrangement during Development.</title>
        <authorList>
            <person name="Chen X."/>
            <person name="Bracht J.R."/>
            <person name="Goldman A.D."/>
            <person name="Dolzhenko E."/>
            <person name="Clay D.M."/>
            <person name="Swart E.C."/>
            <person name="Perlman D.H."/>
            <person name="Doak T.G."/>
            <person name="Stuart A."/>
            <person name="Amemiya C.T."/>
            <person name="Sebra R.P."/>
            <person name="Landweber L.F."/>
        </authorList>
    </citation>
    <scope>NUCLEOTIDE SEQUENCE [LARGE SCALE GENOMIC DNA]</scope>
    <source>
        <strain evidence="3">JRB310</strain>
    </source>
</reference>
<gene>
    <name evidence="2" type="ORF">OXYTRIMIC_068</name>
</gene>
<sequence length="137" mass="16452">MCKNMNKNTEPKNHQQVDIQGIQLKNDLNNYKESLPRKINDKQFDSLNLHRIIPAINTQNKTLNDICKLLDKDLNSIKQRNQQMQRYVEEEDEDHKAQKSTKFKSQIKTELFYFQKVNQNFDFQYDKIIQNKEVGYL</sequence>
<evidence type="ECO:0000313" key="2">
    <source>
        <dbReference type="EMBL" id="KEJ82538.1"/>
    </source>
</evidence>
<keyword evidence="3" id="KW-1185">Reference proteome</keyword>
<dbReference type="AlphaFoldDB" id="A0A073HX46"/>
<feature type="region of interest" description="Disordered" evidence="1">
    <location>
        <begin position="1"/>
        <end position="20"/>
    </location>
</feature>
<dbReference type="EMBL" id="ARYC01017436">
    <property type="protein sequence ID" value="KEJ82538.1"/>
    <property type="molecule type" value="Genomic_DNA"/>
</dbReference>
<organism evidence="2 3">
    <name type="scientific">Oxytricha trifallax</name>
    <dbReference type="NCBI Taxonomy" id="1172189"/>
    <lineage>
        <taxon>Eukaryota</taxon>
        <taxon>Sar</taxon>
        <taxon>Alveolata</taxon>
        <taxon>Ciliophora</taxon>
        <taxon>Intramacronucleata</taxon>
        <taxon>Spirotrichea</taxon>
        <taxon>Stichotrichia</taxon>
        <taxon>Sporadotrichida</taxon>
        <taxon>Oxytrichidae</taxon>
        <taxon>Oxytrichinae</taxon>
        <taxon>Oxytricha</taxon>
    </lineage>
</organism>
<accession>A0A073HX46</accession>
<dbReference type="Proteomes" id="UP000053232">
    <property type="component" value="Unassembled WGS sequence"/>
</dbReference>
<comment type="caution">
    <text evidence="2">The sequence shown here is derived from an EMBL/GenBank/DDBJ whole genome shotgun (WGS) entry which is preliminary data.</text>
</comment>
<proteinExistence type="predicted"/>
<evidence type="ECO:0000256" key="1">
    <source>
        <dbReference type="SAM" id="MobiDB-lite"/>
    </source>
</evidence>
<protein>
    <submittedName>
        <fullName evidence="2">Uncharacterized protein</fullName>
    </submittedName>
</protein>